<evidence type="ECO:0000256" key="1">
    <source>
        <dbReference type="SAM" id="Phobius"/>
    </source>
</evidence>
<keyword evidence="1" id="KW-0812">Transmembrane</keyword>
<evidence type="ECO:0000313" key="3">
    <source>
        <dbReference type="Proteomes" id="UP000824540"/>
    </source>
</evidence>
<dbReference type="AlphaFoldDB" id="A0A8T2MMA3"/>
<evidence type="ECO:0000313" key="2">
    <source>
        <dbReference type="EMBL" id="KAG9328726.1"/>
    </source>
</evidence>
<dbReference type="PANTHER" id="PTHR33444">
    <property type="entry name" value="SI:DKEY-19B23.12-RELATED"/>
    <property type="match status" value="1"/>
</dbReference>
<keyword evidence="1" id="KW-0472">Membrane</keyword>
<keyword evidence="3" id="KW-1185">Reference proteome</keyword>
<dbReference type="OrthoDB" id="6157510at2759"/>
<comment type="caution">
    <text evidence="2">The sequence shown here is derived from an EMBL/GenBank/DDBJ whole genome shotgun (WGS) entry which is preliminary data.</text>
</comment>
<dbReference type="PANTHER" id="PTHR33444:SF2">
    <property type="entry name" value="MARVEL DOMAIN-CONTAINING PROTEIN"/>
    <property type="match status" value="1"/>
</dbReference>
<dbReference type="EMBL" id="JAFBMS010001903">
    <property type="protein sequence ID" value="KAG9328726.1"/>
    <property type="molecule type" value="Genomic_DNA"/>
</dbReference>
<dbReference type="Proteomes" id="UP000824540">
    <property type="component" value="Unassembled WGS sequence"/>
</dbReference>
<protein>
    <submittedName>
        <fullName evidence="2">Uncharacterized protein</fullName>
    </submittedName>
</protein>
<name>A0A8T2MMA3_9TELE</name>
<feature type="transmembrane region" description="Helical" evidence="1">
    <location>
        <begin position="102"/>
        <end position="132"/>
    </location>
</feature>
<dbReference type="InterPro" id="IPR040350">
    <property type="entry name" value="TMEM272"/>
</dbReference>
<proteinExistence type="predicted"/>
<sequence>MEEGEIERTGWSREMLQNKKEKGVEDAGREVEEEEGRNVWIYSIYPANYNETQTDIPYCNKTLYLFAFWITTLGNVWIYSIYPANYNETQTGIPYCNKTLYLFAFWITTLGYAFLLLFIFCGFIGCCCMGCLGKVIGSDDV</sequence>
<keyword evidence="1" id="KW-1133">Transmembrane helix</keyword>
<gene>
    <name evidence="2" type="ORF">JZ751_011329</name>
</gene>
<organism evidence="2 3">
    <name type="scientific">Albula glossodonta</name>
    <name type="common">roundjaw bonefish</name>
    <dbReference type="NCBI Taxonomy" id="121402"/>
    <lineage>
        <taxon>Eukaryota</taxon>
        <taxon>Metazoa</taxon>
        <taxon>Chordata</taxon>
        <taxon>Craniata</taxon>
        <taxon>Vertebrata</taxon>
        <taxon>Euteleostomi</taxon>
        <taxon>Actinopterygii</taxon>
        <taxon>Neopterygii</taxon>
        <taxon>Teleostei</taxon>
        <taxon>Albuliformes</taxon>
        <taxon>Albulidae</taxon>
        <taxon>Albula</taxon>
    </lineage>
</organism>
<accession>A0A8T2MMA3</accession>
<reference evidence="2" key="1">
    <citation type="thesis" date="2021" institute="BYU ScholarsArchive" country="Provo, UT, USA">
        <title>Applications of and Algorithms for Genome Assembly and Genomic Analyses with an Emphasis on Marine Teleosts.</title>
        <authorList>
            <person name="Pickett B.D."/>
        </authorList>
    </citation>
    <scope>NUCLEOTIDE SEQUENCE</scope>
    <source>
        <strain evidence="2">HI-2016</strain>
    </source>
</reference>
<feature type="transmembrane region" description="Helical" evidence="1">
    <location>
        <begin position="63"/>
        <end position="82"/>
    </location>
</feature>